<evidence type="ECO:0000256" key="1">
    <source>
        <dbReference type="ARBA" id="ARBA00004651"/>
    </source>
</evidence>
<feature type="coiled-coil region" evidence="10">
    <location>
        <begin position="323"/>
        <end position="350"/>
    </location>
</feature>
<keyword evidence="17" id="KW-1185">Reference proteome</keyword>
<feature type="compositionally biased region" description="Basic and acidic residues" evidence="11">
    <location>
        <begin position="374"/>
        <end position="387"/>
    </location>
</feature>
<evidence type="ECO:0000256" key="12">
    <source>
        <dbReference type="SAM" id="Phobius"/>
    </source>
</evidence>
<evidence type="ECO:0000313" key="17">
    <source>
        <dbReference type="Proteomes" id="UP000015101"/>
    </source>
</evidence>
<feature type="transmembrane region" description="Helical" evidence="12">
    <location>
        <begin position="169"/>
        <end position="189"/>
    </location>
</feature>
<proteinExistence type="predicted"/>
<keyword evidence="9" id="KW-0807">Transducer</keyword>
<feature type="transmembrane region" description="Helical" evidence="12">
    <location>
        <begin position="109"/>
        <end position="130"/>
    </location>
</feature>
<name>T1EVM5_HELRO</name>
<evidence type="ECO:0000256" key="7">
    <source>
        <dbReference type="ARBA" id="ARBA00023170"/>
    </source>
</evidence>
<dbReference type="InterPro" id="IPR017978">
    <property type="entry name" value="GPCR_3_C"/>
</dbReference>
<comment type="subcellular location">
    <subcellularLocation>
        <location evidence="1">Cell membrane</location>
        <topology evidence="1">Multi-pass membrane protein</topology>
    </subcellularLocation>
</comment>
<feature type="transmembrane region" description="Helical" evidence="12">
    <location>
        <begin position="209"/>
        <end position="226"/>
    </location>
</feature>
<evidence type="ECO:0000256" key="5">
    <source>
        <dbReference type="ARBA" id="ARBA00023040"/>
    </source>
</evidence>
<dbReference type="RefSeq" id="XP_009027747.1">
    <property type="nucleotide sequence ID" value="XM_009029499.1"/>
</dbReference>
<dbReference type="GO" id="GO:0005886">
    <property type="term" value="C:plasma membrane"/>
    <property type="evidence" value="ECO:0007669"/>
    <property type="project" value="UniProtKB-SubCell"/>
</dbReference>
<dbReference type="PROSITE" id="PS50259">
    <property type="entry name" value="G_PROTEIN_RECEP_F3_4"/>
    <property type="match status" value="1"/>
</dbReference>
<dbReference type="HOGENOM" id="CLU_402966_0_0_1"/>
<evidence type="ECO:0000259" key="14">
    <source>
        <dbReference type="PROSITE" id="PS50259"/>
    </source>
</evidence>
<keyword evidence="6 12" id="KW-0472">Membrane</keyword>
<dbReference type="PROSITE" id="PS00981">
    <property type="entry name" value="G_PROTEIN_RECEP_F3_3"/>
    <property type="match status" value="1"/>
</dbReference>
<dbReference type="InterPro" id="IPR000337">
    <property type="entry name" value="GPCR_3"/>
</dbReference>
<dbReference type="PRINTS" id="PR00248">
    <property type="entry name" value="GPCRMGR"/>
</dbReference>
<protein>
    <recommendedName>
        <fullName evidence="14">G-protein coupled receptors family 3 profile domain-containing protein</fullName>
    </recommendedName>
</protein>
<dbReference type="PRINTS" id="PR01177">
    <property type="entry name" value="GABAB1RECPTR"/>
</dbReference>
<dbReference type="OrthoDB" id="2150267at2759"/>
<feature type="compositionally biased region" description="Polar residues" evidence="11">
    <location>
        <begin position="353"/>
        <end position="373"/>
    </location>
</feature>
<dbReference type="STRING" id="6412.T1EVM5"/>
<dbReference type="Proteomes" id="UP000015101">
    <property type="component" value="Unassembled WGS sequence"/>
</dbReference>
<dbReference type="EMBL" id="AMQM01001725">
    <property type="status" value="NOT_ANNOTATED_CDS"/>
    <property type="molecule type" value="Genomic_DNA"/>
</dbReference>
<keyword evidence="3 12" id="KW-0812">Transmembrane</keyword>
<evidence type="ECO:0000256" key="2">
    <source>
        <dbReference type="ARBA" id="ARBA00022475"/>
    </source>
</evidence>
<feature type="domain" description="G-protein coupled receptors family 3 profile" evidence="14">
    <location>
        <begin position="66"/>
        <end position="256"/>
    </location>
</feature>
<keyword evidence="10" id="KW-0175">Coiled coil</keyword>
<dbReference type="EMBL" id="KB097571">
    <property type="protein sequence ID" value="ESN94714.1"/>
    <property type="molecule type" value="Genomic_DNA"/>
</dbReference>
<dbReference type="InParanoid" id="T1EVM5"/>
<evidence type="ECO:0000313" key="15">
    <source>
        <dbReference type="EMBL" id="ESN94714.1"/>
    </source>
</evidence>
<evidence type="ECO:0000256" key="8">
    <source>
        <dbReference type="ARBA" id="ARBA00023180"/>
    </source>
</evidence>
<evidence type="ECO:0000256" key="13">
    <source>
        <dbReference type="SAM" id="SignalP"/>
    </source>
</evidence>
<dbReference type="Pfam" id="PF00003">
    <property type="entry name" value="7tm_3"/>
    <property type="match status" value="1"/>
</dbReference>
<organism evidence="16 17">
    <name type="scientific">Helobdella robusta</name>
    <name type="common">Californian leech</name>
    <dbReference type="NCBI Taxonomy" id="6412"/>
    <lineage>
        <taxon>Eukaryota</taxon>
        <taxon>Metazoa</taxon>
        <taxon>Spiralia</taxon>
        <taxon>Lophotrochozoa</taxon>
        <taxon>Annelida</taxon>
        <taxon>Clitellata</taxon>
        <taxon>Hirudinea</taxon>
        <taxon>Rhynchobdellida</taxon>
        <taxon>Glossiphoniidae</taxon>
        <taxon>Helobdella</taxon>
    </lineage>
</organism>
<gene>
    <name evidence="16" type="primary">20200625</name>
    <name evidence="15" type="ORF">HELRODRAFT_164601</name>
</gene>
<feature type="compositionally biased region" description="Basic and acidic residues" evidence="11">
    <location>
        <begin position="438"/>
        <end position="449"/>
    </location>
</feature>
<feature type="compositionally biased region" description="Basic residues" evidence="11">
    <location>
        <begin position="390"/>
        <end position="401"/>
    </location>
</feature>
<dbReference type="eggNOG" id="KOG1055">
    <property type="taxonomic scope" value="Eukaryota"/>
</dbReference>
<feature type="compositionally biased region" description="Basic and acidic residues" evidence="11">
    <location>
        <begin position="463"/>
        <end position="498"/>
    </location>
</feature>
<reference evidence="17" key="1">
    <citation type="submission" date="2012-12" db="EMBL/GenBank/DDBJ databases">
        <authorList>
            <person name="Hellsten U."/>
            <person name="Grimwood J."/>
            <person name="Chapman J.A."/>
            <person name="Shapiro H."/>
            <person name="Aerts A."/>
            <person name="Otillar R.P."/>
            <person name="Terry A.Y."/>
            <person name="Boore J.L."/>
            <person name="Simakov O."/>
            <person name="Marletaz F."/>
            <person name="Cho S.-J."/>
            <person name="Edsinger-Gonzales E."/>
            <person name="Havlak P."/>
            <person name="Kuo D.-H."/>
            <person name="Larsson T."/>
            <person name="Lv J."/>
            <person name="Arendt D."/>
            <person name="Savage R."/>
            <person name="Osoegawa K."/>
            <person name="de Jong P."/>
            <person name="Lindberg D.R."/>
            <person name="Seaver E.C."/>
            <person name="Weisblat D.A."/>
            <person name="Putnam N.H."/>
            <person name="Grigoriev I.V."/>
            <person name="Rokhsar D.S."/>
        </authorList>
    </citation>
    <scope>NUCLEOTIDE SEQUENCE</scope>
</reference>
<keyword evidence="7" id="KW-0675">Receptor</keyword>
<dbReference type="AlphaFoldDB" id="T1EVM5"/>
<sequence length="683" mass="78612">MSSPNMNNLILIGCLLTYISVFIQGLDTKSVGVDLFSFVCSKYLVGAHQAEFFRLATEICPSVKRMLKMWAFSLGFTLSFGAMFSKTWRVHVIFTNIEMNKKAIKDIQLVLIVILLTLIDLAILMSWQIVDPPFVQSKNITATHEVTKETDSDVIVYIEYCFSHHMNTFLIVVYLYKGLLLAVGCFLAWETRNVTIPALNDSKYIGMSVYIVVITCISGVPVSFLVSDKPDATYLIVSMFVLFSTTVTLCLVFGPKNKHKISTNIYNPLHKTHEDININNANRHKKFVEIRRDPNGSKRRIIKSIRKIVRTNSVGDSYKMQTINKLLIENRHYKEKLELQNKEMKKLECHIGRSSSSSTPITDEPLSSISSELRQSKPPEHSDESTSHRPYSKTAKHRRRSSSSCRSRKDTTTCSILIEYSHEGNNEFDGVGDANNEDSGRKEVDDNKHEKQRVKNGVTFDEENIRRKSSELRRDESQPIRSELDKNKFQHEKEELKEHKNVKNMKLPHSRHNKHHEHLQRGVRNEEDDAQRRQLMFVERKRHNYENYNCHNIISKNNLKDNCLVHNRKNNIPNYSDDNNNINFIQSSNVLYDNISSNEDKLYDVSGNNSITNSSSDFELVTELNSDELKSLINKTNKNYSTLVQTPSYQGLKFLAELQLKETDIISDIVSDDYESCQSHPSF</sequence>
<dbReference type="GO" id="GO:0004965">
    <property type="term" value="F:G protein-coupled GABA receptor activity"/>
    <property type="evidence" value="ECO:0007669"/>
    <property type="project" value="InterPro"/>
</dbReference>
<keyword evidence="2" id="KW-1003">Cell membrane</keyword>
<dbReference type="KEGG" id="hro:HELRODRAFT_164601"/>
<feature type="transmembrane region" description="Helical" evidence="12">
    <location>
        <begin position="232"/>
        <end position="254"/>
    </location>
</feature>
<feature type="transmembrane region" description="Helical" evidence="12">
    <location>
        <begin position="69"/>
        <end position="88"/>
    </location>
</feature>
<evidence type="ECO:0000256" key="6">
    <source>
        <dbReference type="ARBA" id="ARBA00023136"/>
    </source>
</evidence>
<keyword evidence="5" id="KW-0297">G-protein coupled receptor</keyword>
<evidence type="ECO:0000256" key="9">
    <source>
        <dbReference type="ARBA" id="ARBA00023224"/>
    </source>
</evidence>
<reference evidence="15 17" key="2">
    <citation type="journal article" date="2013" name="Nature">
        <title>Insights into bilaterian evolution from three spiralian genomes.</title>
        <authorList>
            <person name="Simakov O."/>
            <person name="Marletaz F."/>
            <person name="Cho S.J."/>
            <person name="Edsinger-Gonzales E."/>
            <person name="Havlak P."/>
            <person name="Hellsten U."/>
            <person name="Kuo D.H."/>
            <person name="Larsson T."/>
            <person name="Lv J."/>
            <person name="Arendt D."/>
            <person name="Savage R."/>
            <person name="Osoegawa K."/>
            <person name="de Jong P."/>
            <person name="Grimwood J."/>
            <person name="Chapman J.A."/>
            <person name="Shapiro H."/>
            <person name="Aerts A."/>
            <person name="Otillar R.P."/>
            <person name="Terry A.Y."/>
            <person name="Boore J.L."/>
            <person name="Grigoriev I.V."/>
            <person name="Lindberg D.R."/>
            <person name="Seaver E.C."/>
            <person name="Weisblat D.A."/>
            <person name="Putnam N.H."/>
            <person name="Rokhsar D.S."/>
        </authorList>
    </citation>
    <scope>NUCLEOTIDE SEQUENCE</scope>
</reference>
<evidence type="ECO:0000256" key="3">
    <source>
        <dbReference type="ARBA" id="ARBA00022692"/>
    </source>
</evidence>
<dbReference type="PANTHER" id="PTHR10519">
    <property type="entry name" value="GABA-B RECEPTOR"/>
    <property type="match status" value="1"/>
</dbReference>
<keyword evidence="4 12" id="KW-1133">Transmembrane helix</keyword>
<evidence type="ECO:0000256" key="4">
    <source>
        <dbReference type="ARBA" id="ARBA00022989"/>
    </source>
</evidence>
<dbReference type="GeneID" id="20200625"/>
<keyword evidence="13" id="KW-0732">Signal</keyword>
<dbReference type="InterPro" id="IPR017979">
    <property type="entry name" value="GPCR_3_CS"/>
</dbReference>
<feature type="signal peptide" evidence="13">
    <location>
        <begin position="1"/>
        <end position="25"/>
    </location>
</feature>
<keyword evidence="8" id="KW-0325">Glycoprotein</keyword>
<dbReference type="InterPro" id="IPR002455">
    <property type="entry name" value="GPCR3_GABA-B"/>
</dbReference>
<evidence type="ECO:0000313" key="16">
    <source>
        <dbReference type="EnsemblMetazoa" id="HelroP164601"/>
    </source>
</evidence>
<evidence type="ECO:0000256" key="11">
    <source>
        <dbReference type="SAM" id="MobiDB-lite"/>
    </source>
</evidence>
<reference evidence="16" key="3">
    <citation type="submission" date="2015-06" db="UniProtKB">
        <authorList>
            <consortium name="EnsemblMetazoa"/>
        </authorList>
    </citation>
    <scope>IDENTIFICATION</scope>
</reference>
<dbReference type="EnsemblMetazoa" id="HelroT164601">
    <property type="protein sequence ID" value="HelroP164601"/>
    <property type="gene ID" value="HelroG164601"/>
</dbReference>
<dbReference type="CTD" id="20200625"/>
<accession>T1EVM5</accession>
<dbReference type="PANTHER" id="PTHR10519:SF74">
    <property type="entry name" value="GAMMA-AMINOBUTYRIC ACID TYPE B RECEPTOR SUBUNIT 2"/>
    <property type="match status" value="1"/>
</dbReference>
<dbReference type="PRINTS" id="PR01176">
    <property type="entry name" value="GABABRECEPTR"/>
</dbReference>
<feature type="chain" id="PRO_5010980052" description="G-protein coupled receptors family 3 profile domain-containing protein" evidence="13">
    <location>
        <begin position="26"/>
        <end position="683"/>
    </location>
</feature>
<feature type="region of interest" description="Disordered" evidence="11">
    <location>
        <begin position="350"/>
        <end position="408"/>
    </location>
</feature>
<feature type="region of interest" description="Disordered" evidence="11">
    <location>
        <begin position="424"/>
        <end position="498"/>
    </location>
</feature>
<evidence type="ECO:0000256" key="10">
    <source>
        <dbReference type="SAM" id="Coils"/>
    </source>
</evidence>